<dbReference type="InterPro" id="IPR036907">
    <property type="entry name" value="5'-Nucleotdase_C_sf"/>
</dbReference>
<dbReference type="InterPro" id="IPR029052">
    <property type="entry name" value="Metallo-depent_PP-like"/>
</dbReference>
<dbReference type="PANTHER" id="PTHR11575:SF24">
    <property type="entry name" value="5'-NUCLEOTIDASE"/>
    <property type="match status" value="1"/>
</dbReference>
<feature type="chain" id="PRO_5024516465" evidence="2">
    <location>
        <begin position="24"/>
        <end position="512"/>
    </location>
</feature>
<evidence type="ECO:0000256" key="2">
    <source>
        <dbReference type="RuleBase" id="RU362119"/>
    </source>
</evidence>
<evidence type="ECO:0000259" key="3">
    <source>
        <dbReference type="Pfam" id="PF00149"/>
    </source>
</evidence>
<sequence>MKPSVRAAAALLILTLVSCTALPVVHEAAPPAFTVLFFNDLHGHLRPFSVNTDRGKTEVGGIARLATLVNTIRAENAQAGAKTILLIAGDILQGTPMSTTFKGEADLACFNRMGVDAAVIGNHEFDFGLDNFLRLQEQASFPFLSANIVYRETGRLLARPHVWIPISQGVRLAVIGVTTRDLTTSTSPGNIAGLAVLDPTRSAVDALGRLSPGEPVILLSHCRHQTDRHTAGAMPRLAAIIGGHDQILLSPHQRSGNVPIFQAFEKGRYLGRLDFQVDTDTGQARLIRSSYIPVTADIPADREVAAIVDHYAGRMDARFNRIIGRAAVFLDGERERIRWEETNLGNFVTDVMRRHTGAQVALVNAGSLRASIDRGDITVADVYRAMPYANELVTIDLPGKALQAALDRSARGRRLEEDGGFLHVSGVHFTIADGRAQRIMLSPDRRPLDPEATYRVAITDFLYAGGDGYMVFRDRPAVRTGLTLRELVVDTIGHQKVITDRIEGRIRREPPP</sequence>
<protein>
    <submittedName>
        <fullName evidence="5">Multifunctional 2',3'-cyclic-nucleotide 2'-phosphodiesterase/5'-nucleotidase/3'-nucleotidase</fullName>
    </submittedName>
</protein>
<evidence type="ECO:0000259" key="4">
    <source>
        <dbReference type="Pfam" id="PF02872"/>
    </source>
</evidence>
<dbReference type="PROSITE" id="PS51257">
    <property type="entry name" value="PROKAR_LIPOPROTEIN"/>
    <property type="match status" value="1"/>
</dbReference>
<dbReference type="Gene3D" id="3.60.21.10">
    <property type="match status" value="1"/>
</dbReference>
<keyword evidence="6" id="KW-1185">Reference proteome</keyword>
<dbReference type="PRINTS" id="PR01607">
    <property type="entry name" value="APYRASEFAMLY"/>
</dbReference>
<proteinExistence type="inferred from homology"/>
<feature type="domain" description="5'-Nucleotidase C-terminal" evidence="4">
    <location>
        <begin position="323"/>
        <end position="473"/>
    </location>
</feature>
<keyword evidence="2" id="KW-0378">Hydrolase</keyword>
<feature type="signal peptide" evidence="2">
    <location>
        <begin position="1"/>
        <end position="23"/>
    </location>
</feature>
<dbReference type="Pfam" id="PF02872">
    <property type="entry name" value="5_nucleotid_C"/>
    <property type="match status" value="1"/>
</dbReference>
<dbReference type="GO" id="GO:0000166">
    <property type="term" value="F:nucleotide binding"/>
    <property type="evidence" value="ECO:0007669"/>
    <property type="project" value="UniProtKB-KW"/>
</dbReference>
<feature type="domain" description="Calcineurin-like phosphoesterase" evidence="3">
    <location>
        <begin position="34"/>
        <end position="245"/>
    </location>
</feature>
<dbReference type="Pfam" id="PF00149">
    <property type="entry name" value="Metallophos"/>
    <property type="match status" value="1"/>
</dbReference>
<dbReference type="EMBL" id="AP021874">
    <property type="protein sequence ID" value="BBO66959.1"/>
    <property type="molecule type" value="Genomic_DNA"/>
</dbReference>
<dbReference type="Gene3D" id="3.90.780.10">
    <property type="entry name" value="5'-Nucleotidase, C-terminal domain"/>
    <property type="match status" value="1"/>
</dbReference>
<dbReference type="InterPro" id="IPR008334">
    <property type="entry name" value="5'-Nucleotdase_C"/>
</dbReference>
<evidence type="ECO:0000313" key="6">
    <source>
        <dbReference type="Proteomes" id="UP000427906"/>
    </source>
</evidence>
<dbReference type="SUPFAM" id="SSF55816">
    <property type="entry name" value="5'-nucleotidase (syn. UDP-sugar hydrolase), C-terminal domain"/>
    <property type="match status" value="1"/>
</dbReference>
<dbReference type="RefSeq" id="WP_155315266.1">
    <property type="nucleotide sequence ID" value="NZ_AP021874.1"/>
</dbReference>
<accession>A0A5K7YGN3</accession>
<keyword evidence="2" id="KW-0547">Nucleotide-binding</keyword>
<evidence type="ECO:0000313" key="5">
    <source>
        <dbReference type="EMBL" id="BBO66959.1"/>
    </source>
</evidence>
<dbReference type="InterPro" id="IPR004843">
    <property type="entry name" value="Calcineurin-like_PHP"/>
</dbReference>
<evidence type="ECO:0000256" key="1">
    <source>
        <dbReference type="ARBA" id="ARBA00022729"/>
    </source>
</evidence>
<dbReference type="KEGG" id="dalk:DSCA_08890"/>
<keyword evidence="1 2" id="KW-0732">Signal</keyword>
<dbReference type="CDD" id="cd00845">
    <property type="entry name" value="MPP_UshA_N_like"/>
    <property type="match status" value="1"/>
</dbReference>
<dbReference type="GO" id="GO:0009166">
    <property type="term" value="P:nucleotide catabolic process"/>
    <property type="evidence" value="ECO:0007669"/>
    <property type="project" value="InterPro"/>
</dbReference>
<organism evidence="5 6">
    <name type="scientific">Desulfosarcina alkanivorans</name>
    <dbReference type="NCBI Taxonomy" id="571177"/>
    <lineage>
        <taxon>Bacteria</taxon>
        <taxon>Pseudomonadati</taxon>
        <taxon>Thermodesulfobacteriota</taxon>
        <taxon>Desulfobacteria</taxon>
        <taxon>Desulfobacterales</taxon>
        <taxon>Desulfosarcinaceae</taxon>
        <taxon>Desulfosarcina</taxon>
    </lineage>
</organism>
<dbReference type="OrthoDB" id="9803927at2"/>
<dbReference type="Proteomes" id="UP000427906">
    <property type="component" value="Chromosome"/>
</dbReference>
<dbReference type="SUPFAM" id="SSF56300">
    <property type="entry name" value="Metallo-dependent phosphatases"/>
    <property type="match status" value="1"/>
</dbReference>
<gene>
    <name evidence="5" type="ORF">DSCA_08890</name>
</gene>
<dbReference type="AlphaFoldDB" id="A0A5K7YGN3"/>
<dbReference type="InterPro" id="IPR006179">
    <property type="entry name" value="5_nucleotidase/apyrase"/>
</dbReference>
<reference evidence="5 6" key="1">
    <citation type="submission" date="2019-11" db="EMBL/GenBank/DDBJ databases">
        <title>Comparative genomics of hydrocarbon-degrading Desulfosarcina strains.</title>
        <authorList>
            <person name="Watanabe M."/>
            <person name="Kojima H."/>
            <person name="Fukui M."/>
        </authorList>
    </citation>
    <scope>NUCLEOTIDE SEQUENCE [LARGE SCALE GENOMIC DNA]</scope>
    <source>
        <strain evidence="5 6">PL12</strain>
    </source>
</reference>
<name>A0A5K7YGN3_9BACT</name>
<dbReference type="GO" id="GO:0016787">
    <property type="term" value="F:hydrolase activity"/>
    <property type="evidence" value="ECO:0007669"/>
    <property type="project" value="UniProtKB-KW"/>
</dbReference>
<comment type="similarity">
    <text evidence="2">Belongs to the 5'-nucleotidase family.</text>
</comment>
<dbReference type="PANTHER" id="PTHR11575">
    <property type="entry name" value="5'-NUCLEOTIDASE-RELATED"/>
    <property type="match status" value="1"/>
</dbReference>